<feature type="compositionally biased region" description="Polar residues" evidence="7">
    <location>
        <begin position="137"/>
        <end position="152"/>
    </location>
</feature>
<feature type="region of interest" description="Disordered" evidence="7">
    <location>
        <begin position="558"/>
        <end position="582"/>
    </location>
</feature>
<feature type="region of interest" description="Disordered" evidence="7">
    <location>
        <begin position="668"/>
        <end position="718"/>
    </location>
</feature>
<dbReference type="GO" id="GO:0008270">
    <property type="term" value="F:zinc ion binding"/>
    <property type="evidence" value="ECO:0007669"/>
    <property type="project" value="UniProtKB-KW"/>
</dbReference>
<name>A0A3M7DUM7_HORWE</name>
<dbReference type="Pfam" id="PF00628">
    <property type="entry name" value="PHD"/>
    <property type="match status" value="1"/>
</dbReference>
<keyword evidence="2" id="KW-0479">Metal-binding</keyword>
<accession>A0A3M7DUM7</accession>
<dbReference type="GO" id="GO:0048188">
    <property type="term" value="C:Set1C/COMPASS complex"/>
    <property type="evidence" value="ECO:0007669"/>
    <property type="project" value="InterPro"/>
</dbReference>
<evidence type="ECO:0000313" key="9">
    <source>
        <dbReference type="EMBL" id="RMY68038.1"/>
    </source>
</evidence>
<keyword evidence="4" id="KW-0862">Zinc</keyword>
<feature type="domain" description="PHD-type" evidence="8">
    <location>
        <begin position="389"/>
        <end position="440"/>
    </location>
</feature>
<feature type="region of interest" description="Disordered" evidence="7">
    <location>
        <begin position="821"/>
        <end position="863"/>
    </location>
</feature>
<dbReference type="Proteomes" id="UP000281468">
    <property type="component" value="Unassembled WGS sequence"/>
</dbReference>
<dbReference type="PANTHER" id="PTHR46174:SF1">
    <property type="entry name" value="CXXC-TYPE ZINC FINGER PROTEIN 1"/>
    <property type="match status" value="1"/>
</dbReference>
<evidence type="ECO:0000256" key="6">
    <source>
        <dbReference type="PROSITE-ProRule" id="PRU00146"/>
    </source>
</evidence>
<evidence type="ECO:0000256" key="1">
    <source>
        <dbReference type="ARBA" id="ARBA00004123"/>
    </source>
</evidence>
<dbReference type="PROSITE" id="PS50016">
    <property type="entry name" value="ZF_PHD_2"/>
    <property type="match status" value="1"/>
</dbReference>
<dbReference type="InterPro" id="IPR037869">
    <property type="entry name" value="Spp1/CFP1"/>
</dbReference>
<feature type="compositionally biased region" description="Acidic residues" evidence="7">
    <location>
        <begin position="368"/>
        <end position="384"/>
    </location>
</feature>
<dbReference type="AlphaFoldDB" id="A0A3M7DUM7"/>
<dbReference type="InterPro" id="IPR019786">
    <property type="entry name" value="Zinc_finger_PHD-type_CS"/>
</dbReference>
<feature type="region of interest" description="Disordered" evidence="7">
    <location>
        <begin position="496"/>
        <end position="528"/>
    </location>
</feature>
<keyword evidence="3 6" id="KW-0863">Zinc-finger</keyword>
<comment type="subcellular location">
    <subcellularLocation>
        <location evidence="1">Nucleus</location>
    </subcellularLocation>
</comment>
<dbReference type="InterPro" id="IPR019787">
    <property type="entry name" value="Znf_PHD-finger"/>
</dbReference>
<dbReference type="SMART" id="SM00249">
    <property type="entry name" value="PHD"/>
    <property type="match status" value="1"/>
</dbReference>
<evidence type="ECO:0000259" key="8">
    <source>
        <dbReference type="PROSITE" id="PS50016"/>
    </source>
</evidence>
<evidence type="ECO:0000256" key="2">
    <source>
        <dbReference type="ARBA" id="ARBA00022723"/>
    </source>
</evidence>
<feature type="compositionally biased region" description="Basic and acidic residues" evidence="7">
    <location>
        <begin position="22"/>
        <end position="31"/>
    </location>
</feature>
<feature type="compositionally biased region" description="Basic and acidic residues" evidence="7">
    <location>
        <begin position="39"/>
        <end position="50"/>
    </location>
</feature>
<comment type="caution">
    <text evidence="9">The sequence shown here is derived from an EMBL/GenBank/DDBJ whole genome shotgun (WGS) entry which is preliminary data.</text>
</comment>
<evidence type="ECO:0000256" key="7">
    <source>
        <dbReference type="SAM" id="MobiDB-lite"/>
    </source>
</evidence>
<reference evidence="9 10" key="1">
    <citation type="journal article" date="2018" name="BMC Genomics">
        <title>Genomic evidence for intraspecific hybridization in a clonal and extremely halotolerant yeast.</title>
        <authorList>
            <person name="Gostincar C."/>
            <person name="Stajich J.E."/>
            <person name="Zupancic J."/>
            <person name="Zalar P."/>
            <person name="Gunde-Cimerman N."/>
        </authorList>
    </citation>
    <scope>NUCLEOTIDE SEQUENCE [LARGE SCALE GENOMIC DNA]</scope>
    <source>
        <strain evidence="9 10">EXF-171</strain>
    </source>
</reference>
<organism evidence="9 10">
    <name type="scientific">Hortaea werneckii</name>
    <name type="common">Black yeast</name>
    <name type="synonym">Cladosporium werneckii</name>
    <dbReference type="NCBI Taxonomy" id="91943"/>
    <lineage>
        <taxon>Eukaryota</taxon>
        <taxon>Fungi</taxon>
        <taxon>Dikarya</taxon>
        <taxon>Ascomycota</taxon>
        <taxon>Pezizomycotina</taxon>
        <taxon>Dothideomycetes</taxon>
        <taxon>Dothideomycetidae</taxon>
        <taxon>Mycosphaerellales</taxon>
        <taxon>Teratosphaeriaceae</taxon>
        <taxon>Hortaea</taxon>
    </lineage>
</organism>
<feature type="region of interest" description="Disordered" evidence="7">
    <location>
        <begin position="77"/>
        <end position="384"/>
    </location>
</feature>
<dbReference type="Gene3D" id="3.30.40.10">
    <property type="entry name" value="Zinc/RING finger domain, C3HC4 (zinc finger)"/>
    <property type="match status" value="1"/>
</dbReference>
<dbReference type="SUPFAM" id="SSF57903">
    <property type="entry name" value="FYVE/PHD zinc finger"/>
    <property type="match status" value="1"/>
</dbReference>
<feature type="compositionally biased region" description="Low complexity" evidence="7">
    <location>
        <begin position="348"/>
        <end position="367"/>
    </location>
</feature>
<dbReference type="PANTHER" id="PTHR46174">
    <property type="entry name" value="CXXC-TYPE ZINC FINGER PROTEIN 1"/>
    <property type="match status" value="1"/>
</dbReference>
<dbReference type="CDD" id="cd16039">
    <property type="entry name" value="PHD_SPP1"/>
    <property type="match status" value="1"/>
</dbReference>
<feature type="region of interest" description="Disordered" evidence="7">
    <location>
        <begin position="19"/>
        <end position="50"/>
    </location>
</feature>
<protein>
    <recommendedName>
        <fullName evidence="8">PHD-type domain-containing protein</fullName>
    </recommendedName>
</protein>
<dbReference type="PROSITE" id="PS01359">
    <property type="entry name" value="ZF_PHD_1"/>
    <property type="match status" value="1"/>
</dbReference>
<dbReference type="InterPro" id="IPR011011">
    <property type="entry name" value="Znf_FYVE_PHD"/>
</dbReference>
<feature type="compositionally biased region" description="Low complexity" evidence="7">
    <location>
        <begin position="158"/>
        <end position="169"/>
    </location>
</feature>
<evidence type="ECO:0000256" key="5">
    <source>
        <dbReference type="ARBA" id="ARBA00023242"/>
    </source>
</evidence>
<dbReference type="InterPro" id="IPR001965">
    <property type="entry name" value="Znf_PHD"/>
</dbReference>
<evidence type="ECO:0000256" key="4">
    <source>
        <dbReference type="ARBA" id="ARBA00022833"/>
    </source>
</evidence>
<feature type="compositionally biased region" description="Basic and acidic residues" evidence="7">
    <location>
        <begin position="194"/>
        <end position="211"/>
    </location>
</feature>
<keyword evidence="5" id="KW-0539">Nucleus</keyword>
<gene>
    <name evidence="9" type="ORF">D0862_15021</name>
</gene>
<evidence type="ECO:0000256" key="3">
    <source>
        <dbReference type="ARBA" id="ARBA00022771"/>
    </source>
</evidence>
<sequence>MMLAVASPLSLRLPSVRGLGVHGREGSRELRGGGGGRVAGKEVAKEPTEFTDENHEIGHYHTRLDIFNMSFSLSSLLNPAPAGEDPEQQQENQQQQRRESIPSSNAAGPTYQYGYSAPDDRRPSIELPPPEAGRPVSSHSPTLEQYQVASRSPEQRRASLVPSAAPASSGVTLPPLQNVQERRSSGSGATGEGPHVKAVEDGRAPELHVNAHDQPSADTASSAPAKREPDPTPSTTSTPMDARRSAQPEGEGQTLKPVASLKSEHSLPRMQSPLRESSVPVPSTESAADEKPTTAPSKKRPAPTKKGTATVSKKKKTTAAAAAPANKKRKVDRASETPSGRKPSTLKATATGSSPAPSSIRSRSPAADGEEEEEDEEFDEDEDVEGSGEFYCICRKPDNGTFMIGCDGTCDDWYHGKCVGVEERDKNLIDAYYCPACTSKGEGLTTWKRICRRKGCRMPARIAGRGAKGGEKSGGSKYCSEECGVLYFREMVARTRGKEEQGRNRTSRRKGSVLSAQQQAFQEEEEDVGAKGGILAAGEIKALITSAKNVEDFRKLGEGVLSPPATPDRKEDKSNPTTNTEAPAFTDTEATALETIHRQKDEARRRHGLLKDRMKFVTLVKQAAARTASERELKPKEYCGYDPRLEWTEAQFAQWRASGTGKQALELETLDVGASSTTDGGDGDKTTKPAVENGDVTMSNTHSSENRDSTPDQYTDTSLLPASATTTICDRKKCARHLEWGKLVVDDLRFEMGDNSDRMRGLAKAEREVRERAALRAKGAGGIGEGVVVVHEMPVSSSDEVGGGGEERMEGVESGVREGEIIPVPSSSSSSSGKEVVQSVEHDKAGVVETSSLAVVDDPPPDVEVTETTRIAMEGGGGGEAMDVDSAT</sequence>
<evidence type="ECO:0000313" key="10">
    <source>
        <dbReference type="Proteomes" id="UP000281468"/>
    </source>
</evidence>
<dbReference type="GO" id="GO:0045893">
    <property type="term" value="P:positive regulation of DNA-templated transcription"/>
    <property type="evidence" value="ECO:0007669"/>
    <property type="project" value="TreeGrafter"/>
</dbReference>
<dbReference type="InterPro" id="IPR013083">
    <property type="entry name" value="Znf_RING/FYVE/PHD"/>
</dbReference>
<proteinExistence type="predicted"/>
<dbReference type="EMBL" id="QWIQ01001234">
    <property type="protein sequence ID" value="RMY68038.1"/>
    <property type="molecule type" value="Genomic_DNA"/>
</dbReference>